<name>A0A914AY03_PATMI</name>
<keyword evidence="4 9" id="KW-1133">Transmembrane helix</keyword>
<keyword evidence="2" id="KW-1003">Cell membrane</keyword>
<dbReference type="PANTHER" id="PTHR24230:SF0">
    <property type="entry name" value="G-PROTEIN COUPLED RECEPTORS FAMILY 1 PROFILE DOMAIN-CONTAINING PROTEIN"/>
    <property type="match status" value="1"/>
</dbReference>
<keyword evidence="3 9" id="KW-0812">Transmembrane</keyword>
<evidence type="ECO:0000256" key="4">
    <source>
        <dbReference type="ARBA" id="ARBA00022989"/>
    </source>
</evidence>
<keyword evidence="6 9" id="KW-0472">Membrane</keyword>
<dbReference type="RefSeq" id="XP_038068568.1">
    <property type="nucleotide sequence ID" value="XM_038212640.1"/>
</dbReference>
<dbReference type="CDD" id="cd00637">
    <property type="entry name" value="7tm_classA_rhodopsin-like"/>
    <property type="match status" value="1"/>
</dbReference>
<evidence type="ECO:0000256" key="1">
    <source>
        <dbReference type="ARBA" id="ARBA00004651"/>
    </source>
</evidence>
<evidence type="ECO:0000256" key="3">
    <source>
        <dbReference type="ARBA" id="ARBA00022692"/>
    </source>
</evidence>
<dbReference type="EnsemblMetazoa" id="XM_038212640.1">
    <property type="protein sequence ID" value="XP_038068568.1"/>
    <property type="gene ID" value="LOC119737965"/>
</dbReference>
<dbReference type="InterPro" id="IPR017452">
    <property type="entry name" value="GPCR_Rhodpsn_7TM"/>
</dbReference>
<dbReference type="PRINTS" id="PR00237">
    <property type="entry name" value="GPCRRHODOPSN"/>
</dbReference>
<dbReference type="AlphaFoldDB" id="A0A914AY03"/>
<evidence type="ECO:0000256" key="5">
    <source>
        <dbReference type="ARBA" id="ARBA00023040"/>
    </source>
</evidence>
<evidence type="ECO:0000256" key="8">
    <source>
        <dbReference type="ARBA" id="ARBA00023224"/>
    </source>
</evidence>
<dbReference type="Pfam" id="PF00001">
    <property type="entry name" value="7tm_1"/>
    <property type="match status" value="1"/>
</dbReference>
<keyword evidence="12" id="KW-1185">Reference proteome</keyword>
<dbReference type="Proteomes" id="UP000887568">
    <property type="component" value="Unplaced"/>
</dbReference>
<evidence type="ECO:0000256" key="2">
    <source>
        <dbReference type="ARBA" id="ARBA00022475"/>
    </source>
</evidence>
<dbReference type="InterPro" id="IPR000276">
    <property type="entry name" value="GPCR_Rhodpsn"/>
</dbReference>
<keyword evidence="8" id="KW-0807">Transducer</keyword>
<dbReference type="GeneID" id="119737965"/>
<feature type="domain" description="G-protein coupled receptors family 1 profile" evidence="10">
    <location>
        <begin position="36"/>
        <end position="151"/>
    </location>
</feature>
<evidence type="ECO:0000313" key="11">
    <source>
        <dbReference type="EnsemblMetazoa" id="XP_038068568.1"/>
    </source>
</evidence>
<dbReference type="PANTHER" id="PTHR24230">
    <property type="entry name" value="G-PROTEIN COUPLED RECEPTOR"/>
    <property type="match status" value="1"/>
</dbReference>
<evidence type="ECO:0000313" key="12">
    <source>
        <dbReference type="Proteomes" id="UP000887568"/>
    </source>
</evidence>
<dbReference type="OMA" id="HDEVNIN"/>
<dbReference type="SUPFAM" id="SSF81321">
    <property type="entry name" value="Family A G protein-coupled receptor-like"/>
    <property type="match status" value="1"/>
</dbReference>
<dbReference type="GO" id="GO:0005886">
    <property type="term" value="C:plasma membrane"/>
    <property type="evidence" value="ECO:0007669"/>
    <property type="project" value="UniProtKB-SubCell"/>
</dbReference>
<evidence type="ECO:0000259" key="10">
    <source>
        <dbReference type="PROSITE" id="PS50262"/>
    </source>
</evidence>
<keyword evidence="5" id="KW-0297">G-protein coupled receptor</keyword>
<comment type="subcellular location">
    <subcellularLocation>
        <location evidence="1">Cell membrane</location>
        <topology evidence="1">Multi-pass membrane protein</topology>
    </subcellularLocation>
</comment>
<evidence type="ECO:0000256" key="9">
    <source>
        <dbReference type="SAM" id="Phobius"/>
    </source>
</evidence>
<dbReference type="PROSITE" id="PS50262">
    <property type="entry name" value="G_PROTEIN_RECEP_F1_2"/>
    <property type="match status" value="1"/>
</dbReference>
<dbReference type="GO" id="GO:0007218">
    <property type="term" value="P:neuropeptide signaling pathway"/>
    <property type="evidence" value="ECO:0007669"/>
    <property type="project" value="TreeGrafter"/>
</dbReference>
<reference evidence="11" key="1">
    <citation type="submission" date="2022-11" db="UniProtKB">
        <authorList>
            <consortium name="EnsemblMetazoa"/>
        </authorList>
    </citation>
    <scope>IDENTIFICATION</scope>
</reference>
<dbReference type="Gene3D" id="1.20.1070.10">
    <property type="entry name" value="Rhodopsin 7-helix transmembrane proteins"/>
    <property type="match status" value="1"/>
</dbReference>
<accession>A0A914AY03</accession>
<proteinExistence type="predicted"/>
<organism evidence="11 12">
    <name type="scientific">Patiria miniata</name>
    <name type="common">Bat star</name>
    <name type="synonym">Asterina miniata</name>
    <dbReference type="NCBI Taxonomy" id="46514"/>
    <lineage>
        <taxon>Eukaryota</taxon>
        <taxon>Metazoa</taxon>
        <taxon>Echinodermata</taxon>
        <taxon>Eleutherozoa</taxon>
        <taxon>Asterozoa</taxon>
        <taxon>Asteroidea</taxon>
        <taxon>Valvatacea</taxon>
        <taxon>Valvatida</taxon>
        <taxon>Asterinidae</taxon>
        <taxon>Patiria</taxon>
    </lineage>
</organism>
<keyword evidence="7" id="KW-0675">Receptor</keyword>
<dbReference type="GO" id="GO:0008528">
    <property type="term" value="F:G protein-coupled peptide receptor activity"/>
    <property type="evidence" value="ECO:0007669"/>
    <property type="project" value="TreeGrafter"/>
</dbReference>
<feature type="transmembrane region" description="Helical" evidence="9">
    <location>
        <begin position="136"/>
        <end position="154"/>
    </location>
</feature>
<sequence length="228" mass="24855">MGKAEAASKDLDNIWKQKNISYPFSTTAVFVFGVPGNCLILRVYWTKARKTSTHVLIMALAWADLSVCLSMSTMIVKLALECGGNGANSIFFSLIATFADIGVPASLGITALIAADRYDCICRPQKRYCTPRRAKVAVFVVVLFSVMLGFPGGIREYLYPPILSINLLQPIAETIAVLTAFVTIGLCYGKVYAAILKHVKVGGILERTLTQDDQIAIKIDKDRTIPST</sequence>
<feature type="transmembrane region" description="Helical" evidence="9">
    <location>
        <begin position="174"/>
        <end position="195"/>
    </location>
</feature>
<feature type="transmembrane region" description="Helical" evidence="9">
    <location>
        <begin position="55"/>
        <end position="78"/>
    </location>
</feature>
<evidence type="ECO:0000256" key="6">
    <source>
        <dbReference type="ARBA" id="ARBA00023136"/>
    </source>
</evidence>
<feature type="transmembrane region" description="Helical" evidence="9">
    <location>
        <begin position="90"/>
        <end position="115"/>
    </location>
</feature>
<protein>
    <recommendedName>
        <fullName evidence="10">G-protein coupled receptors family 1 profile domain-containing protein</fullName>
    </recommendedName>
</protein>
<evidence type="ECO:0000256" key="7">
    <source>
        <dbReference type="ARBA" id="ARBA00023170"/>
    </source>
</evidence>
<feature type="transmembrane region" description="Helical" evidence="9">
    <location>
        <begin position="20"/>
        <end position="43"/>
    </location>
</feature>